<evidence type="ECO:0000313" key="1">
    <source>
        <dbReference type="EMBL" id="KAK4339582.1"/>
    </source>
</evidence>
<sequence>MTLFNQFSKCIRDGMLSGHNANDCEMYVAVVAEYLSLRECILNEDFNDELLHAIYGALLWDYSKEKSESEVVSDDETPSKPIRSIIDFDQLERPEYCDLELAQSRHAGAGQHHFMYDLTYFLEDKYRPFGS</sequence>
<dbReference type="Proteomes" id="UP001291623">
    <property type="component" value="Unassembled WGS sequence"/>
</dbReference>
<accession>A0AAE1QWL1</accession>
<dbReference type="EMBL" id="JAVYJV010000023">
    <property type="protein sequence ID" value="KAK4339582.1"/>
    <property type="molecule type" value="Genomic_DNA"/>
</dbReference>
<dbReference type="AlphaFoldDB" id="A0AAE1QWL1"/>
<dbReference type="PANTHER" id="PTHR33022">
    <property type="entry name" value="DUF1985 DOMAIN-CONTAINING PROTEIN"/>
    <property type="match status" value="1"/>
</dbReference>
<dbReference type="PANTHER" id="PTHR33022:SF21">
    <property type="entry name" value="UBIQUITIN-LIKE PROTEASE FAMILY PROFILE DOMAIN-CONTAINING PROTEIN"/>
    <property type="match status" value="1"/>
</dbReference>
<evidence type="ECO:0000313" key="2">
    <source>
        <dbReference type="Proteomes" id="UP001291623"/>
    </source>
</evidence>
<gene>
    <name evidence="1" type="ORF">RND71_041044</name>
</gene>
<proteinExistence type="predicted"/>
<keyword evidence="2" id="KW-1185">Reference proteome</keyword>
<organism evidence="1 2">
    <name type="scientific">Anisodus tanguticus</name>
    <dbReference type="NCBI Taxonomy" id="243964"/>
    <lineage>
        <taxon>Eukaryota</taxon>
        <taxon>Viridiplantae</taxon>
        <taxon>Streptophyta</taxon>
        <taxon>Embryophyta</taxon>
        <taxon>Tracheophyta</taxon>
        <taxon>Spermatophyta</taxon>
        <taxon>Magnoliopsida</taxon>
        <taxon>eudicotyledons</taxon>
        <taxon>Gunneridae</taxon>
        <taxon>Pentapetalae</taxon>
        <taxon>asterids</taxon>
        <taxon>lamiids</taxon>
        <taxon>Solanales</taxon>
        <taxon>Solanaceae</taxon>
        <taxon>Solanoideae</taxon>
        <taxon>Hyoscyameae</taxon>
        <taxon>Anisodus</taxon>
    </lineage>
</organism>
<protein>
    <submittedName>
        <fullName evidence="1">Uncharacterized protein</fullName>
    </submittedName>
</protein>
<reference evidence="1" key="1">
    <citation type="submission" date="2023-12" db="EMBL/GenBank/DDBJ databases">
        <title>Genome assembly of Anisodus tanguticus.</title>
        <authorList>
            <person name="Wang Y.-J."/>
        </authorList>
    </citation>
    <scope>NUCLEOTIDE SEQUENCE</scope>
    <source>
        <strain evidence="1">KB-2021</strain>
        <tissue evidence="1">Leaf</tissue>
    </source>
</reference>
<comment type="caution">
    <text evidence="1">The sequence shown here is derived from an EMBL/GenBank/DDBJ whole genome shotgun (WGS) entry which is preliminary data.</text>
</comment>
<name>A0AAE1QWL1_9SOLA</name>